<keyword evidence="2" id="KW-1185">Reference proteome</keyword>
<dbReference type="EMBL" id="CM046396">
    <property type="protein sequence ID" value="KAI8537223.1"/>
    <property type="molecule type" value="Genomic_DNA"/>
</dbReference>
<comment type="caution">
    <text evidence="1">The sequence shown here is derived from an EMBL/GenBank/DDBJ whole genome shotgun (WGS) entry which is preliminary data.</text>
</comment>
<gene>
    <name evidence="1" type="ORF">RHMOL_Rhmol09G0007900</name>
</gene>
<dbReference type="Proteomes" id="UP001062846">
    <property type="component" value="Chromosome 9"/>
</dbReference>
<protein>
    <submittedName>
        <fullName evidence="1">Uncharacterized protein</fullName>
    </submittedName>
</protein>
<reference evidence="1" key="1">
    <citation type="submission" date="2022-02" db="EMBL/GenBank/DDBJ databases">
        <title>Plant Genome Project.</title>
        <authorList>
            <person name="Zhang R.-G."/>
        </authorList>
    </citation>
    <scope>NUCLEOTIDE SEQUENCE</scope>
    <source>
        <strain evidence="1">AT1</strain>
    </source>
</reference>
<organism evidence="1 2">
    <name type="scientific">Rhododendron molle</name>
    <name type="common">Chinese azalea</name>
    <name type="synonym">Azalea mollis</name>
    <dbReference type="NCBI Taxonomy" id="49168"/>
    <lineage>
        <taxon>Eukaryota</taxon>
        <taxon>Viridiplantae</taxon>
        <taxon>Streptophyta</taxon>
        <taxon>Embryophyta</taxon>
        <taxon>Tracheophyta</taxon>
        <taxon>Spermatophyta</taxon>
        <taxon>Magnoliopsida</taxon>
        <taxon>eudicotyledons</taxon>
        <taxon>Gunneridae</taxon>
        <taxon>Pentapetalae</taxon>
        <taxon>asterids</taxon>
        <taxon>Ericales</taxon>
        <taxon>Ericaceae</taxon>
        <taxon>Ericoideae</taxon>
        <taxon>Rhodoreae</taxon>
        <taxon>Rhododendron</taxon>
    </lineage>
</organism>
<accession>A0ACC0MA79</accession>
<proteinExistence type="predicted"/>
<evidence type="ECO:0000313" key="1">
    <source>
        <dbReference type="EMBL" id="KAI8537223.1"/>
    </source>
</evidence>
<evidence type="ECO:0000313" key="2">
    <source>
        <dbReference type="Proteomes" id="UP001062846"/>
    </source>
</evidence>
<sequence length="94" mass="11210">MEKRGSAAVQCHDSGSEGKRDCTEKGERGRPERDHRYGEREREREREREGWRKNRRERKGERGLLREGEVEDYRWLPMMHTPGPHSGDTWPLHA</sequence>
<name>A0ACC0MA79_RHOML</name>